<dbReference type="Gene3D" id="3.40.50.720">
    <property type="entry name" value="NAD(P)-binding Rossmann-like Domain"/>
    <property type="match status" value="1"/>
</dbReference>
<evidence type="ECO:0000313" key="3">
    <source>
        <dbReference type="EMBL" id="MFC4671630.1"/>
    </source>
</evidence>
<gene>
    <name evidence="3" type="ORF">ACFO5X_23965</name>
</gene>
<dbReference type="RefSeq" id="WP_380722373.1">
    <property type="nucleotide sequence ID" value="NZ_JBHSGI010000034.1"/>
</dbReference>
<dbReference type="PROSITE" id="PS00061">
    <property type="entry name" value="ADH_SHORT"/>
    <property type="match status" value="1"/>
</dbReference>
<evidence type="ECO:0000256" key="1">
    <source>
        <dbReference type="ARBA" id="ARBA00006484"/>
    </source>
</evidence>
<dbReference type="InterPro" id="IPR002347">
    <property type="entry name" value="SDR_fam"/>
</dbReference>
<dbReference type="PANTHER" id="PTHR43639">
    <property type="entry name" value="OXIDOREDUCTASE, SHORT-CHAIN DEHYDROGENASE/REDUCTASE FAMILY (AFU_ORTHOLOGUE AFUA_5G02870)"/>
    <property type="match status" value="1"/>
</dbReference>
<sequence length="252" mass="25672">MTDRPTVLITGASKGIGAATALAFAKSGYDVCVNYQTDAVGAADTVARCEEMGARAFSVAANVADRASVVEMFDICDRTLGSLSCLVNNAGIIGGSATVTEVSEEALSTTFATNLFGTVYCLQEAARRMRTDWGGAGGAIVNMSSIAATLGSPGEYVHYAASKGAVETLTIGAGKELGPLGIRVCAIRVGTTNTELHLREGNPDRPALVAATTPLGRIAEPADIAEAAVWLASRKAVFVSGTVLTVAGGLVP</sequence>
<dbReference type="PRINTS" id="PR00080">
    <property type="entry name" value="SDRFAMILY"/>
</dbReference>
<evidence type="ECO:0000256" key="2">
    <source>
        <dbReference type="ARBA" id="ARBA00023002"/>
    </source>
</evidence>
<reference evidence="4" key="1">
    <citation type="journal article" date="2019" name="Int. J. Syst. Evol. Microbiol.">
        <title>The Global Catalogue of Microorganisms (GCM) 10K type strain sequencing project: providing services to taxonomists for standard genome sequencing and annotation.</title>
        <authorList>
            <consortium name="The Broad Institute Genomics Platform"/>
            <consortium name="The Broad Institute Genome Sequencing Center for Infectious Disease"/>
            <person name="Wu L."/>
            <person name="Ma J."/>
        </authorList>
    </citation>
    <scope>NUCLEOTIDE SEQUENCE [LARGE SCALE GENOMIC DNA]</scope>
    <source>
        <strain evidence="4">CGMCC 4.7283</strain>
    </source>
</reference>
<dbReference type="SUPFAM" id="SSF51735">
    <property type="entry name" value="NAD(P)-binding Rossmann-fold domains"/>
    <property type="match status" value="1"/>
</dbReference>
<comment type="similarity">
    <text evidence="1">Belongs to the short-chain dehydrogenases/reductases (SDR) family.</text>
</comment>
<dbReference type="PANTHER" id="PTHR43639:SF1">
    <property type="entry name" value="SHORT-CHAIN DEHYDROGENASE_REDUCTASE FAMILY PROTEIN"/>
    <property type="match status" value="1"/>
</dbReference>
<keyword evidence="2" id="KW-0560">Oxidoreductase</keyword>
<evidence type="ECO:0000313" key="4">
    <source>
        <dbReference type="Proteomes" id="UP001595973"/>
    </source>
</evidence>
<accession>A0ABV9KNW5</accession>
<name>A0ABV9KNW5_9RHOB</name>
<dbReference type="PRINTS" id="PR00081">
    <property type="entry name" value="GDHRDH"/>
</dbReference>
<keyword evidence="4" id="KW-1185">Reference proteome</keyword>
<dbReference type="Pfam" id="PF13561">
    <property type="entry name" value="adh_short_C2"/>
    <property type="match status" value="1"/>
</dbReference>
<protein>
    <submittedName>
        <fullName evidence="3">SDR family oxidoreductase</fullName>
    </submittedName>
</protein>
<comment type="caution">
    <text evidence="3">The sequence shown here is derived from an EMBL/GenBank/DDBJ whole genome shotgun (WGS) entry which is preliminary data.</text>
</comment>
<dbReference type="EMBL" id="JBHSGI010000034">
    <property type="protein sequence ID" value="MFC4671630.1"/>
    <property type="molecule type" value="Genomic_DNA"/>
</dbReference>
<dbReference type="CDD" id="cd05233">
    <property type="entry name" value="SDR_c"/>
    <property type="match status" value="1"/>
</dbReference>
<dbReference type="InterPro" id="IPR036291">
    <property type="entry name" value="NAD(P)-bd_dom_sf"/>
</dbReference>
<dbReference type="InterPro" id="IPR020904">
    <property type="entry name" value="Sc_DH/Rdtase_CS"/>
</dbReference>
<dbReference type="Proteomes" id="UP001595973">
    <property type="component" value="Unassembled WGS sequence"/>
</dbReference>
<organism evidence="3 4">
    <name type="scientific">Seohaeicola nanhaiensis</name>
    <dbReference type="NCBI Taxonomy" id="1387282"/>
    <lineage>
        <taxon>Bacteria</taxon>
        <taxon>Pseudomonadati</taxon>
        <taxon>Pseudomonadota</taxon>
        <taxon>Alphaproteobacteria</taxon>
        <taxon>Rhodobacterales</taxon>
        <taxon>Roseobacteraceae</taxon>
        <taxon>Seohaeicola</taxon>
    </lineage>
</organism>
<proteinExistence type="inferred from homology"/>